<feature type="region of interest" description="Disordered" evidence="1">
    <location>
        <begin position="1"/>
        <end position="37"/>
    </location>
</feature>
<feature type="region of interest" description="Disordered" evidence="1">
    <location>
        <begin position="156"/>
        <end position="221"/>
    </location>
</feature>
<evidence type="ECO:0000313" key="2">
    <source>
        <dbReference type="EMBL" id="WOO76561.1"/>
    </source>
</evidence>
<feature type="region of interest" description="Disordered" evidence="1">
    <location>
        <begin position="57"/>
        <end position="111"/>
    </location>
</feature>
<reference evidence="2" key="1">
    <citation type="submission" date="2023-10" db="EMBL/GenBank/DDBJ databases">
        <authorList>
            <person name="Noh H."/>
        </authorList>
    </citation>
    <scope>NUCLEOTIDE SEQUENCE</scope>
    <source>
        <strain evidence="2">DUCC4014</strain>
    </source>
</reference>
<dbReference type="GeneID" id="87803447"/>
<proteinExistence type="predicted"/>
<feature type="compositionally biased region" description="Basic and acidic residues" evidence="1">
    <location>
        <begin position="1"/>
        <end position="16"/>
    </location>
</feature>
<dbReference type="EMBL" id="CP086714">
    <property type="protein sequence ID" value="WOO76561.1"/>
    <property type="molecule type" value="Genomic_DNA"/>
</dbReference>
<feature type="compositionally biased region" description="Low complexity" evidence="1">
    <location>
        <begin position="89"/>
        <end position="102"/>
    </location>
</feature>
<organism evidence="2 3">
    <name type="scientific">Vanrija pseudolonga</name>
    <dbReference type="NCBI Taxonomy" id="143232"/>
    <lineage>
        <taxon>Eukaryota</taxon>
        <taxon>Fungi</taxon>
        <taxon>Dikarya</taxon>
        <taxon>Basidiomycota</taxon>
        <taxon>Agaricomycotina</taxon>
        <taxon>Tremellomycetes</taxon>
        <taxon>Trichosporonales</taxon>
        <taxon>Trichosporonaceae</taxon>
        <taxon>Vanrija</taxon>
    </lineage>
</organism>
<dbReference type="RefSeq" id="XP_062622593.1">
    <property type="nucleotide sequence ID" value="XM_062766609.1"/>
</dbReference>
<feature type="compositionally biased region" description="Basic residues" evidence="1">
    <location>
        <begin position="17"/>
        <end position="28"/>
    </location>
</feature>
<evidence type="ECO:0000313" key="3">
    <source>
        <dbReference type="Proteomes" id="UP000827549"/>
    </source>
</evidence>
<feature type="compositionally biased region" description="Low complexity" evidence="1">
    <location>
        <begin position="57"/>
        <end position="69"/>
    </location>
</feature>
<evidence type="ECO:0008006" key="4">
    <source>
        <dbReference type="Google" id="ProtNLM"/>
    </source>
</evidence>
<sequence>MPKDDATPDAGADERRDRRRAINRRAQQRSREQKQSLIERLQAENAALRERFGLGQSAAATSGQGAALAPTHSAPQYHSSGSVSPLPPLNHSSSSASASLSPAAPPAPSAASTDLDALRQAFLAVLASVCDPHLNTIHAICAKFAQSRGRAVQVGDLHPPRPVNRPLNAGAPGGATTNGFGHDGNPHPHHHHHHGHGHAHAHAHTPHGFPQPPGGSTDPFGADPNAWLDDLLTTLLPPTAYVTSDPEAAGPLSVPLFEPAHPINGLELDAGGVWAFVVATVDLSRTDAEYLASRLTSMIRCYGFGPVLLRHEVEGVCADFPALHAGVVA</sequence>
<feature type="compositionally biased region" description="Basic residues" evidence="1">
    <location>
        <begin position="187"/>
        <end position="205"/>
    </location>
</feature>
<accession>A0AAF0Y2V1</accession>
<gene>
    <name evidence="2" type="ORF">LOC62_01G000188</name>
</gene>
<protein>
    <recommendedName>
        <fullName evidence="4">BZIP domain-containing protein</fullName>
    </recommendedName>
</protein>
<dbReference type="Proteomes" id="UP000827549">
    <property type="component" value="Chromosome 1"/>
</dbReference>
<name>A0AAF0Y2V1_9TREE</name>
<keyword evidence="3" id="KW-1185">Reference proteome</keyword>
<evidence type="ECO:0000256" key="1">
    <source>
        <dbReference type="SAM" id="MobiDB-lite"/>
    </source>
</evidence>
<feature type="compositionally biased region" description="Low complexity" evidence="1">
    <location>
        <begin position="168"/>
        <end position="180"/>
    </location>
</feature>
<dbReference type="CDD" id="cd14686">
    <property type="entry name" value="bZIP"/>
    <property type="match status" value="1"/>
</dbReference>
<dbReference type="AlphaFoldDB" id="A0AAF0Y2V1"/>